<comment type="similarity">
    <text evidence="1">Belongs to the replication factor A protein 1 family.</text>
</comment>
<dbReference type="Pfam" id="PF08646">
    <property type="entry name" value="Rep_fac-A_C"/>
    <property type="match status" value="1"/>
</dbReference>
<evidence type="ECO:0000256" key="6">
    <source>
        <dbReference type="SAM" id="MobiDB-lite"/>
    </source>
</evidence>
<keyword evidence="5" id="KW-0238">DNA-binding</keyword>
<feature type="domain" description="Replication factor A C-terminal" evidence="7">
    <location>
        <begin position="30"/>
        <end position="143"/>
    </location>
</feature>
<reference evidence="8" key="1">
    <citation type="submission" date="2018-11" db="EMBL/GenBank/DDBJ databases">
        <authorList>
            <consortium name="Genoscope - CEA"/>
            <person name="William W."/>
        </authorList>
    </citation>
    <scope>NUCLEOTIDE SEQUENCE</scope>
</reference>
<evidence type="ECO:0000256" key="1">
    <source>
        <dbReference type="ARBA" id="ARBA00005690"/>
    </source>
</evidence>
<dbReference type="InterPro" id="IPR012340">
    <property type="entry name" value="NA-bd_OB-fold"/>
</dbReference>
<evidence type="ECO:0000313" key="8">
    <source>
        <dbReference type="EMBL" id="VDD35993.1"/>
    </source>
</evidence>
<dbReference type="SUPFAM" id="SSF50249">
    <property type="entry name" value="Nucleic acid-binding proteins"/>
    <property type="match status" value="1"/>
</dbReference>
<keyword evidence="4" id="KW-0862">Zinc</keyword>
<keyword evidence="2" id="KW-0479">Metal-binding</keyword>
<evidence type="ECO:0000256" key="2">
    <source>
        <dbReference type="ARBA" id="ARBA00022723"/>
    </source>
</evidence>
<accession>A0A3P6DW89</accession>
<organism evidence="8">
    <name type="scientific">Brassica oleracea</name>
    <name type="common">Wild cabbage</name>
    <dbReference type="NCBI Taxonomy" id="3712"/>
    <lineage>
        <taxon>Eukaryota</taxon>
        <taxon>Viridiplantae</taxon>
        <taxon>Streptophyta</taxon>
        <taxon>Embryophyta</taxon>
        <taxon>Tracheophyta</taxon>
        <taxon>Spermatophyta</taxon>
        <taxon>Magnoliopsida</taxon>
        <taxon>eudicotyledons</taxon>
        <taxon>Gunneridae</taxon>
        <taxon>Pentapetalae</taxon>
        <taxon>rosids</taxon>
        <taxon>malvids</taxon>
        <taxon>Brassicales</taxon>
        <taxon>Brassicaceae</taxon>
        <taxon>Brassiceae</taxon>
        <taxon>Brassica</taxon>
    </lineage>
</organism>
<proteinExistence type="inferred from homology"/>
<name>A0A3P6DW89_BRAOL</name>
<dbReference type="Gene3D" id="2.40.50.140">
    <property type="entry name" value="Nucleic acid-binding proteins"/>
    <property type="match status" value="1"/>
</dbReference>
<protein>
    <recommendedName>
        <fullName evidence="7">Replication factor A C-terminal domain-containing protein</fullName>
    </recommendedName>
</protein>
<evidence type="ECO:0000256" key="5">
    <source>
        <dbReference type="ARBA" id="ARBA00023125"/>
    </source>
</evidence>
<dbReference type="GO" id="GO:0008270">
    <property type="term" value="F:zinc ion binding"/>
    <property type="evidence" value="ECO:0007669"/>
    <property type="project" value="UniProtKB-KW"/>
</dbReference>
<evidence type="ECO:0000256" key="3">
    <source>
        <dbReference type="ARBA" id="ARBA00022771"/>
    </source>
</evidence>
<dbReference type="GO" id="GO:0003677">
    <property type="term" value="F:DNA binding"/>
    <property type="evidence" value="ECO:0007669"/>
    <property type="project" value="UniProtKB-KW"/>
</dbReference>
<dbReference type="AlphaFoldDB" id="A0A3P6DW89"/>
<sequence>MVINPDGFDVQDYLRMAPNNELALSDGIREATIYAIDTDYAWYYFGCVKDVVPVKHLWRCETCHQSITNVAPQFKLHLLIKDYYSETKVMLLDTIAEPILGVSADVLLGGSLEEVEDPEDLLDAITDLIGKTFKFGVYVNKDNVDYGADIFNIGKIWAVNEIISEDDDTVTNVVYSDRSSGQISLISIDEEDNTCLSSTPVSKRRGDNDIDDLSSTSKKQCSKVIKVEKNIGN</sequence>
<gene>
    <name evidence="8" type="ORF">BOLC7T41553H</name>
</gene>
<evidence type="ECO:0000256" key="4">
    <source>
        <dbReference type="ARBA" id="ARBA00022833"/>
    </source>
</evidence>
<feature type="region of interest" description="Disordered" evidence="6">
    <location>
        <begin position="196"/>
        <end position="215"/>
    </location>
</feature>
<evidence type="ECO:0000259" key="7">
    <source>
        <dbReference type="Pfam" id="PF08646"/>
    </source>
</evidence>
<dbReference type="InterPro" id="IPR047192">
    <property type="entry name" value="Euk_RPA1_DBD_C"/>
</dbReference>
<dbReference type="InterPro" id="IPR013955">
    <property type="entry name" value="Rep_factor-A_C"/>
</dbReference>
<keyword evidence="3" id="KW-0863">Zinc-finger</keyword>
<dbReference type="CDD" id="cd04476">
    <property type="entry name" value="RPA1_DBD_C"/>
    <property type="match status" value="1"/>
</dbReference>
<dbReference type="EMBL" id="LR031876">
    <property type="protein sequence ID" value="VDD35993.1"/>
    <property type="molecule type" value="Genomic_DNA"/>
</dbReference>